<dbReference type="InterPro" id="IPR050921">
    <property type="entry name" value="T4SS_GSP_E_ATPase"/>
</dbReference>
<dbReference type="SUPFAM" id="SSF52540">
    <property type="entry name" value="P-loop containing nucleoside triphosphate hydrolases"/>
    <property type="match status" value="1"/>
</dbReference>
<dbReference type="Pfam" id="PF00437">
    <property type="entry name" value="T2SSE"/>
    <property type="match status" value="1"/>
</dbReference>
<dbReference type="Proteomes" id="UP000609530">
    <property type="component" value="Unassembled WGS sequence"/>
</dbReference>
<dbReference type="PANTHER" id="PTHR30486">
    <property type="entry name" value="TWITCHING MOTILITY PROTEIN PILT"/>
    <property type="match status" value="1"/>
</dbReference>
<dbReference type="InterPro" id="IPR014149">
    <property type="entry name" value="Conjug-transfer_TrbB"/>
</dbReference>
<dbReference type="Gene3D" id="3.30.450.90">
    <property type="match status" value="1"/>
</dbReference>
<dbReference type="NCBIfam" id="TIGR02782">
    <property type="entry name" value="TrbB_P"/>
    <property type="match status" value="1"/>
</dbReference>
<feature type="domain" description="Bacterial type II secretion system protein E" evidence="2">
    <location>
        <begin position="133"/>
        <end position="314"/>
    </location>
</feature>
<evidence type="ECO:0000313" key="3">
    <source>
        <dbReference type="EMBL" id="MBV4489070.1"/>
    </source>
</evidence>
<name>A0ABS6Q4F1_9PSED</name>
<organism evidence="3 4">
    <name type="scientific">Pseudomonas oryzicola</name>
    <dbReference type="NCBI Taxonomy" id="485876"/>
    <lineage>
        <taxon>Bacteria</taxon>
        <taxon>Pseudomonadati</taxon>
        <taxon>Pseudomonadota</taxon>
        <taxon>Gammaproteobacteria</taxon>
        <taxon>Pseudomonadales</taxon>
        <taxon>Pseudomonadaceae</taxon>
        <taxon>Pseudomonas</taxon>
    </lineage>
</organism>
<comment type="similarity">
    <text evidence="1">Belongs to the GSP E family.</text>
</comment>
<accession>A0ABS6Q4F1</accession>
<protein>
    <submittedName>
        <fullName evidence="3">P-type conjugative transfer ATPase TrbB</fullName>
    </submittedName>
</protein>
<gene>
    <name evidence="3" type="primary">trbB</name>
    <name evidence="3" type="ORF">HU760_000525</name>
</gene>
<sequence length="343" mass="37939">MICRRREPGCPSLEWGRHHFHGRLSVETAETASLKDRARKKLERDAGPLIIDALNDPQTVELMCNGDGKLWLEQLGQPMKHIGDLRPAQAESIIKTVAGFHGKEVTRNKPLLEGEWPLDGSRFAGQLPPVVRAATFAIRKKAVAIYTLDQYVESSIMTPVQCDAIKRAIREHRNILVIGGTGTGKTTLVNAVINEMVVEFPAERVFIIEDTGEIQCAAKNFVQYHTTVDVSMTHLLKTSLRMRPDRILVGEVRGEEALDLIDAWNTGHPGGAATLHANSASEGLTRLKSLVSRNKSAPAEIEPLIGEAVHVVISIARTPEGRRIQEILEVSGYENGRYLMRNL</sequence>
<dbReference type="Gene3D" id="3.40.50.300">
    <property type="entry name" value="P-loop containing nucleotide triphosphate hydrolases"/>
    <property type="match status" value="1"/>
</dbReference>
<keyword evidence="4" id="KW-1185">Reference proteome</keyword>
<dbReference type="NCBIfam" id="NF010469">
    <property type="entry name" value="PRK13894.1"/>
    <property type="match status" value="1"/>
</dbReference>
<dbReference type="CDD" id="cd01130">
    <property type="entry name" value="VirB11-like_ATPase"/>
    <property type="match status" value="1"/>
</dbReference>
<dbReference type="PANTHER" id="PTHR30486:SF6">
    <property type="entry name" value="TYPE IV PILUS RETRACTATION ATPASE PILT"/>
    <property type="match status" value="1"/>
</dbReference>
<dbReference type="InterPro" id="IPR027417">
    <property type="entry name" value="P-loop_NTPase"/>
</dbReference>
<evidence type="ECO:0000259" key="2">
    <source>
        <dbReference type="Pfam" id="PF00437"/>
    </source>
</evidence>
<dbReference type="InterPro" id="IPR001482">
    <property type="entry name" value="T2SS/T4SS_dom"/>
</dbReference>
<reference evidence="3 4" key="1">
    <citation type="journal article" date="2020" name="Microorganisms">
        <title>Reliable Identification of Environmental Pseudomonas Isolates Using the rpoD Gene.</title>
        <authorList>
            <consortium name="The Broad Institute Genome Sequencing Platform"/>
            <person name="Girard L."/>
            <person name="Lood C."/>
            <person name="Rokni-Zadeh H."/>
            <person name="van Noort V."/>
            <person name="Lavigne R."/>
            <person name="De Mot R."/>
        </authorList>
    </citation>
    <scope>NUCLEOTIDE SEQUENCE [LARGE SCALE GENOMIC DNA]</scope>
    <source>
        <strain evidence="3 4">RD9SR1</strain>
    </source>
</reference>
<comment type="caution">
    <text evidence="3">The sequence shown here is derived from an EMBL/GenBank/DDBJ whole genome shotgun (WGS) entry which is preliminary data.</text>
</comment>
<proteinExistence type="inferred from homology"/>
<evidence type="ECO:0000256" key="1">
    <source>
        <dbReference type="ARBA" id="ARBA00006611"/>
    </source>
</evidence>
<dbReference type="EMBL" id="JABWRZ020000001">
    <property type="protein sequence ID" value="MBV4489070.1"/>
    <property type="molecule type" value="Genomic_DNA"/>
</dbReference>
<evidence type="ECO:0000313" key="4">
    <source>
        <dbReference type="Proteomes" id="UP000609530"/>
    </source>
</evidence>